<organism evidence="2">
    <name type="scientific">Bangiopsis subsimplex</name>
    <dbReference type="NCBI Taxonomy" id="139980"/>
    <lineage>
        <taxon>Eukaryota</taxon>
        <taxon>Rhodophyta</taxon>
        <taxon>Stylonematophyceae</taxon>
        <taxon>Stylonematales</taxon>
        <taxon>Stylonemataceae</taxon>
        <taxon>Bangiopsis</taxon>
    </lineage>
</organism>
<keyword evidence="2" id="KW-0934">Plastid</keyword>
<protein>
    <recommendedName>
        <fullName evidence="1">GUN4-like domain-containing protein</fullName>
    </recommendedName>
</protein>
<feature type="domain" description="GUN4-like" evidence="1">
    <location>
        <begin position="95"/>
        <end position="234"/>
    </location>
</feature>
<dbReference type="EMBL" id="KX284718">
    <property type="protein sequence ID" value="AOM66097.1"/>
    <property type="molecule type" value="Genomic_DNA"/>
</dbReference>
<dbReference type="Pfam" id="PF05419">
    <property type="entry name" value="GUN4"/>
    <property type="match status" value="1"/>
</dbReference>
<dbReference type="PANTHER" id="PTHR34800">
    <property type="entry name" value="TETRAPYRROLE-BINDING PROTEIN, CHLOROPLASTIC"/>
    <property type="match status" value="1"/>
</dbReference>
<dbReference type="CDD" id="cd16383">
    <property type="entry name" value="GUN4"/>
    <property type="match status" value="1"/>
</dbReference>
<sequence length="240" mass="28376">MIFIYMQNTQKKIEEFLQKINYKDISSSQIKLIRDICGDQTQQPEILLTLVSSRYKENLITPLDGFIYQNLLSLKDTQLNSLIKQYLPEGVVHLKSEKDIDYSELQMLLSQQKFLQADILTHKKLCELASIKNNRSWLYFTETTNLPIEDLHTLDNLWRIYSLNRFGFFIQKQILETCQHDWTKFLIKIKWSVNNNLCRYPNEFIWDLDAPKGHLPLFNQLRGTQALASLLSHPAWSNYI</sequence>
<dbReference type="Gene3D" id="1.25.40.620">
    <property type="match status" value="1"/>
</dbReference>
<dbReference type="RefSeq" id="YP_009296754.1">
    <property type="nucleotide sequence ID" value="NC_031173.1"/>
</dbReference>
<dbReference type="SUPFAM" id="SSF140869">
    <property type="entry name" value="GUN4-like"/>
    <property type="match status" value="1"/>
</dbReference>
<evidence type="ECO:0000259" key="1">
    <source>
        <dbReference type="Pfam" id="PF05419"/>
    </source>
</evidence>
<dbReference type="GO" id="GO:0046906">
    <property type="term" value="F:tetrapyrrole binding"/>
    <property type="evidence" value="ECO:0007669"/>
    <property type="project" value="TreeGrafter"/>
</dbReference>
<dbReference type="Gene3D" id="1.10.10.1770">
    <property type="entry name" value="Gun4-like"/>
    <property type="match status" value="1"/>
</dbReference>
<dbReference type="InterPro" id="IPR008629">
    <property type="entry name" value="GUN4-like"/>
</dbReference>
<dbReference type="GeneID" id="29073167"/>
<proteinExistence type="predicted"/>
<evidence type="ECO:0000313" key="2">
    <source>
        <dbReference type="EMBL" id="AOM66097.1"/>
    </source>
</evidence>
<reference evidence="2" key="1">
    <citation type="journal article" date="2016" name="BMC Biol.">
        <title>Parallel evolution of highly conserved plastid genome architecture in red seaweeds and seed plants.</title>
        <authorList>
            <person name="Lee J."/>
            <person name="Cho C.H."/>
            <person name="Park S.I."/>
            <person name="Choi J.W."/>
            <person name="Song H.S."/>
            <person name="West J.A."/>
            <person name="Bhattacharya D."/>
            <person name="Yoon H.S."/>
        </authorList>
    </citation>
    <scope>NUCLEOTIDE SEQUENCE</scope>
</reference>
<dbReference type="InterPro" id="IPR037215">
    <property type="entry name" value="GUN4-like_sf"/>
</dbReference>
<dbReference type="PANTHER" id="PTHR34800:SF1">
    <property type="entry name" value="TETRAPYRROLE-BINDING PROTEIN, CHLOROPLASTIC"/>
    <property type="match status" value="1"/>
</dbReference>
<dbReference type="AlphaFoldDB" id="A0A1C9CCK8"/>
<name>A0A1C9CCK8_9RHOD</name>
<geneLocation type="plastid" evidence="2"/>
<gene>
    <name evidence="2" type="primary">ycf53</name>
    <name evidence="2" type="ORF">Bangp_015</name>
</gene>
<accession>A0A1C9CCK8</accession>